<proteinExistence type="predicted"/>
<dbReference type="Proteomes" id="UP001385809">
    <property type="component" value="Unassembled WGS sequence"/>
</dbReference>
<feature type="transmembrane region" description="Helical" evidence="1">
    <location>
        <begin position="73"/>
        <end position="95"/>
    </location>
</feature>
<organism evidence="2 3">
    <name type="scientific">Actinomycetospora aurantiaca</name>
    <dbReference type="NCBI Taxonomy" id="3129233"/>
    <lineage>
        <taxon>Bacteria</taxon>
        <taxon>Bacillati</taxon>
        <taxon>Actinomycetota</taxon>
        <taxon>Actinomycetes</taxon>
        <taxon>Pseudonocardiales</taxon>
        <taxon>Pseudonocardiaceae</taxon>
        <taxon>Actinomycetospora</taxon>
    </lineage>
</organism>
<evidence type="ECO:0000256" key="1">
    <source>
        <dbReference type="SAM" id="Phobius"/>
    </source>
</evidence>
<feature type="transmembrane region" description="Helical" evidence="1">
    <location>
        <begin position="47"/>
        <end position="67"/>
    </location>
</feature>
<keyword evidence="3" id="KW-1185">Reference proteome</keyword>
<gene>
    <name evidence="2" type="ORF">WCD74_01925</name>
</gene>
<evidence type="ECO:0000313" key="2">
    <source>
        <dbReference type="EMBL" id="MEJ2866505.1"/>
    </source>
</evidence>
<evidence type="ECO:0008006" key="4">
    <source>
        <dbReference type="Google" id="ProtNLM"/>
    </source>
</evidence>
<name>A0ABU8MIN6_9PSEU</name>
<keyword evidence="1" id="KW-1133">Transmembrane helix</keyword>
<dbReference type="RefSeq" id="WP_337693126.1">
    <property type="nucleotide sequence ID" value="NZ_JBBEGN010000001.1"/>
</dbReference>
<feature type="transmembrane region" description="Helical" evidence="1">
    <location>
        <begin position="12"/>
        <end position="35"/>
    </location>
</feature>
<keyword evidence="1" id="KW-0812">Transmembrane</keyword>
<protein>
    <recommendedName>
        <fullName evidence="4">Modulator of FtsH protease</fullName>
    </recommendedName>
</protein>
<reference evidence="2 3" key="1">
    <citation type="submission" date="2024-03" db="EMBL/GenBank/DDBJ databases">
        <title>Actinomycetospora sp. OC33-EN08, a novel actinomycete isolated from wild orchid (Aerides multiflora).</title>
        <authorList>
            <person name="Suriyachadkun C."/>
        </authorList>
    </citation>
    <scope>NUCLEOTIDE SEQUENCE [LARGE SCALE GENOMIC DNA]</scope>
    <source>
        <strain evidence="2 3">OC33-EN08</strain>
    </source>
</reference>
<evidence type="ECO:0000313" key="3">
    <source>
        <dbReference type="Proteomes" id="UP001385809"/>
    </source>
</evidence>
<feature type="transmembrane region" description="Helical" evidence="1">
    <location>
        <begin position="138"/>
        <end position="160"/>
    </location>
</feature>
<sequence>MAAYDADAWTDFAVATAGASAALAGLVFVAVSLNLQVILGNPNLPGRAAQTLALLAVPLFLALVVLIPEQGDVALAVELGVIGLLVGGMLVHRVLPGRRAAEQPVAAWIVTGWVPALAVLLAPVIAGIGLLVDGAGGLYWLPVAVVLALLGGLENAWALLVEILR</sequence>
<accession>A0ABU8MIN6</accession>
<dbReference type="EMBL" id="JBBEGN010000001">
    <property type="protein sequence ID" value="MEJ2866505.1"/>
    <property type="molecule type" value="Genomic_DNA"/>
</dbReference>
<keyword evidence="1" id="KW-0472">Membrane</keyword>
<feature type="transmembrane region" description="Helical" evidence="1">
    <location>
        <begin position="107"/>
        <end position="132"/>
    </location>
</feature>
<comment type="caution">
    <text evidence="2">The sequence shown here is derived from an EMBL/GenBank/DDBJ whole genome shotgun (WGS) entry which is preliminary data.</text>
</comment>